<dbReference type="Proteomes" id="UP000678281">
    <property type="component" value="Unassembled WGS sequence"/>
</dbReference>
<feature type="region of interest" description="Disordered" evidence="1">
    <location>
        <begin position="1"/>
        <end position="20"/>
    </location>
</feature>
<keyword evidence="3" id="KW-1185">Reference proteome</keyword>
<sequence>MSKMYRTGAGGKTSKSARSLDPPFPHAQVFFLLEVRRCKPSANLGKNLQ</sequence>
<gene>
    <name evidence="2" type="ORF">KD146_13440</name>
</gene>
<name>A0A942ECG8_9HYPH</name>
<proteinExistence type="predicted"/>
<dbReference type="EMBL" id="JAGXTP010000002">
    <property type="protein sequence ID" value="MBS3849702.1"/>
    <property type="molecule type" value="Genomic_DNA"/>
</dbReference>
<accession>A0A942ECG8</accession>
<dbReference type="RefSeq" id="WP_212659342.1">
    <property type="nucleotide sequence ID" value="NZ_JAGXTP010000002.1"/>
</dbReference>
<dbReference type="AlphaFoldDB" id="A0A942ECG8"/>
<comment type="caution">
    <text evidence="2">The sequence shown here is derived from an EMBL/GenBank/DDBJ whole genome shotgun (WGS) entry which is preliminary data.</text>
</comment>
<reference evidence="2" key="1">
    <citation type="submission" date="2021-04" db="EMBL/GenBank/DDBJ databases">
        <title>Devosia litorisediminis sp. nov., isolated from a sand dune.</title>
        <authorList>
            <person name="Park S."/>
            <person name="Yoon J.-H."/>
        </authorList>
    </citation>
    <scope>NUCLEOTIDE SEQUENCE</scope>
    <source>
        <strain evidence="2">BSSL-BM10</strain>
    </source>
</reference>
<organism evidence="2 3">
    <name type="scientific">Devosia litorisediminis</name>
    <dbReference type="NCBI Taxonomy" id="2829817"/>
    <lineage>
        <taxon>Bacteria</taxon>
        <taxon>Pseudomonadati</taxon>
        <taxon>Pseudomonadota</taxon>
        <taxon>Alphaproteobacteria</taxon>
        <taxon>Hyphomicrobiales</taxon>
        <taxon>Devosiaceae</taxon>
        <taxon>Devosia</taxon>
    </lineage>
</organism>
<evidence type="ECO:0000313" key="2">
    <source>
        <dbReference type="EMBL" id="MBS3849702.1"/>
    </source>
</evidence>
<protein>
    <submittedName>
        <fullName evidence="2">Uncharacterized protein</fullName>
    </submittedName>
</protein>
<evidence type="ECO:0000313" key="3">
    <source>
        <dbReference type="Proteomes" id="UP000678281"/>
    </source>
</evidence>
<evidence type="ECO:0000256" key="1">
    <source>
        <dbReference type="SAM" id="MobiDB-lite"/>
    </source>
</evidence>